<reference evidence="1 2" key="1">
    <citation type="submission" date="2024-01" db="EMBL/GenBank/DDBJ databases">
        <title>Genome assemblies of Stephania.</title>
        <authorList>
            <person name="Yang L."/>
        </authorList>
    </citation>
    <scope>NUCLEOTIDE SEQUENCE [LARGE SCALE GENOMIC DNA]</scope>
    <source>
        <strain evidence="1">YNDBR</strain>
        <tissue evidence="1">Leaf</tissue>
    </source>
</reference>
<evidence type="ECO:0000313" key="2">
    <source>
        <dbReference type="Proteomes" id="UP001420932"/>
    </source>
</evidence>
<keyword evidence="2" id="KW-1185">Reference proteome</keyword>
<comment type="caution">
    <text evidence="1">The sequence shown here is derived from an EMBL/GenBank/DDBJ whole genome shotgun (WGS) entry which is preliminary data.</text>
</comment>
<sequence>MLVNDEDKKSFGLGESLASLVECVTMELFVVAMEGMPSLRTIKVKGMMGALKLWS</sequence>
<dbReference type="AlphaFoldDB" id="A0AAP0JYD2"/>
<protein>
    <submittedName>
        <fullName evidence="1">Uncharacterized protein</fullName>
    </submittedName>
</protein>
<organism evidence="1 2">
    <name type="scientific">Stephania yunnanensis</name>
    <dbReference type="NCBI Taxonomy" id="152371"/>
    <lineage>
        <taxon>Eukaryota</taxon>
        <taxon>Viridiplantae</taxon>
        <taxon>Streptophyta</taxon>
        <taxon>Embryophyta</taxon>
        <taxon>Tracheophyta</taxon>
        <taxon>Spermatophyta</taxon>
        <taxon>Magnoliopsida</taxon>
        <taxon>Ranunculales</taxon>
        <taxon>Menispermaceae</taxon>
        <taxon>Menispermoideae</taxon>
        <taxon>Cissampelideae</taxon>
        <taxon>Stephania</taxon>
    </lineage>
</organism>
<dbReference type="EMBL" id="JBBNAF010000005">
    <property type="protein sequence ID" value="KAK9142437.1"/>
    <property type="molecule type" value="Genomic_DNA"/>
</dbReference>
<proteinExistence type="predicted"/>
<evidence type="ECO:0000313" key="1">
    <source>
        <dbReference type="EMBL" id="KAK9142437.1"/>
    </source>
</evidence>
<gene>
    <name evidence="1" type="ORF">Syun_011837</name>
</gene>
<accession>A0AAP0JYD2</accession>
<dbReference type="Proteomes" id="UP001420932">
    <property type="component" value="Unassembled WGS sequence"/>
</dbReference>
<name>A0AAP0JYD2_9MAGN</name>